<dbReference type="PROSITE" id="PS51257">
    <property type="entry name" value="PROKAR_LIPOPROTEIN"/>
    <property type="match status" value="1"/>
</dbReference>
<protein>
    <recommendedName>
        <fullName evidence="4">DUF4595 domain-containing protein</fullName>
    </recommendedName>
</protein>
<feature type="chain" id="PRO_5019323589" description="DUF4595 domain-containing protein" evidence="1">
    <location>
        <begin position="20"/>
        <end position="268"/>
    </location>
</feature>
<dbReference type="RefSeq" id="WP_127340330.1">
    <property type="nucleotide sequence ID" value="NZ_QWDM01000017.1"/>
</dbReference>
<dbReference type="Proteomes" id="UP000288102">
    <property type="component" value="Unassembled WGS sequence"/>
</dbReference>
<keyword evidence="1" id="KW-0732">Signal</keyword>
<evidence type="ECO:0008006" key="4">
    <source>
        <dbReference type="Google" id="ProtNLM"/>
    </source>
</evidence>
<dbReference type="OrthoDB" id="1376969at2"/>
<dbReference type="EMBL" id="QWDM01000017">
    <property type="protein sequence ID" value="RUT68459.1"/>
    <property type="molecule type" value="Genomic_DNA"/>
</dbReference>
<organism evidence="2 3">
    <name type="scientific">Flavobacterium cupreum</name>
    <dbReference type="NCBI Taxonomy" id="2133766"/>
    <lineage>
        <taxon>Bacteria</taxon>
        <taxon>Pseudomonadati</taxon>
        <taxon>Bacteroidota</taxon>
        <taxon>Flavobacteriia</taxon>
        <taxon>Flavobacteriales</taxon>
        <taxon>Flavobacteriaceae</taxon>
        <taxon>Flavobacterium</taxon>
    </lineage>
</organism>
<keyword evidence="3" id="KW-1185">Reference proteome</keyword>
<gene>
    <name evidence="2" type="ORF">D0817_21370</name>
</gene>
<proteinExistence type="predicted"/>
<feature type="signal peptide" evidence="1">
    <location>
        <begin position="1"/>
        <end position="19"/>
    </location>
</feature>
<evidence type="ECO:0000313" key="2">
    <source>
        <dbReference type="EMBL" id="RUT68459.1"/>
    </source>
</evidence>
<name>A0A434A249_9FLAO</name>
<comment type="caution">
    <text evidence="2">The sequence shown here is derived from an EMBL/GenBank/DDBJ whole genome shotgun (WGS) entry which is preliminary data.</text>
</comment>
<accession>A0A434A249</accession>
<dbReference type="AlphaFoldDB" id="A0A434A249"/>
<evidence type="ECO:0000313" key="3">
    <source>
        <dbReference type="Proteomes" id="UP000288102"/>
    </source>
</evidence>
<reference evidence="3" key="1">
    <citation type="journal article" date="2019" name="Syst. Appl. Microbiol.">
        <title>Flavobacterium circumlabens sp. nov. and Flavobacterium cupreum sp. nov., two psychrotrophic species isolated from Antarctic environmental samples.</title>
        <authorList>
            <person name="Kralova S."/>
            <person name="Busse H.-J."/>
            <person name="Svec P."/>
            <person name="Maslanova I."/>
            <person name="Stankova E."/>
            <person name="Bartak M."/>
            <person name="Sedlacek I."/>
        </authorList>
    </citation>
    <scope>NUCLEOTIDE SEQUENCE [LARGE SCALE GENOMIC DNA]</scope>
    <source>
        <strain evidence="3">CCM 8825</strain>
    </source>
</reference>
<sequence length="268" mass="30124">MKKLLLLFCTVTFVLTSCSNDENSSPENSSQQDNSVLPKTISYIYPSLLLGVDSKSSAMYSGNKILSSSEEGYKTVFTYDGDFITKQAVFKLDKQGNQTIVKEVAYTYENGKLKTRIYRVIINGQSGSSDYIQKTVYTQNTNDLISYLSYSVDATTKIENLINEGTLTYQNGNLVKLQQKVNSITTTSVYDYDTKQNPLKNILGFNLLLDEIYGFGKNNIIKNTKISSENTNPTVYLTSYTYNERGYPIRNTSLSGGGSVEYEIEYTY</sequence>
<evidence type="ECO:0000256" key="1">
    <source>
        <dbReference type="SAM" id="SignalP"/>
    </source>
</evidence>